<organism evidence="1 2">
    <name type="scientific">Methylobacterium organophilum</name>
    <dbReference type="NCBI Taxonomy" id="410"/>
    <lineage>
        <taxon>Bacteria</taxon>
        <taxon>Pseudomonadati</taxon>
        <taxon>Pseudomonadota</taxon>
        <taxon>Alphaproteobacteria</taxon>
        <taxon>Hyphomicrobiales</taxon>
        <taxon>Methylobacteriaceae</taxon>
        <taxon>Methylobacterium</taxon>
    </lineage>
</organism>
<gene>
    <name evidence="1" type="ORF">LKMONMHP_2083</name>
</gene>
<reference evidence="1" key="1">
    <citation type="journal article" date="2021" name="Front. Microbiol.">
        <title>Comprehensive Comparative Genomics and Phenotyping of Methylobacterium Species.</title>
        <authorList>
            <person name="Alessa O."/>
            <person name="Ogura Y."/>
            <person name="Fujitani Y."/>
            <person name="Takami H."/>
            <person name="Hayashi T."/>
            <person name="Sahin N."/>
            <person name="Tani A."/>
        </authorList>
    </citation>
    <scope>NUCLEOTIDE SEQUENCE</scope>
    <source>
        <strain evidence="1">NBRC 15689</strain>
    </source>
</reference>
<name>A0ABQ4T6E0_METOR</name>
<protein>
    <submittedName>
        <fullName evidence="1">Uncharacterized protein</fullName>
    </submittedName>
</protein>
<dbReference type="Proteomes" id="UP001055156">
    <property type="component" value="Unassembled WGS sequence"/>
</dbReference>
<accession>A0ABQ4T6E0</accession>
<reference evidence="1" key="2">
    <citation type="submission" date="2021-08" db="EMBL/GenBank/DDBJ databases">
        <authorList>
            <person name="Tani A."/>
            <person name="Ola A."/>
            <person name="Ogura Y."/>
            <person name="Katsura K."/>
            <person name="Hayashi T."/>
        </authorList>
    </citation>
    <scope>NUCLEOTIDE SEQUENCE</scope>
    <source>
        <strain evidence="1">NBRC 15689</strain>
    </source>
</reference>
<dbReference type="EMBL" id="BPQV01000005">
    <property type="protein sequence ID" value="GJE27226.1"/>
    <property type="molecule type" value="Genomic_DNA"/>
</dbReference>
<sequence>MLLRGEWMETPSGGMTEVALQPPDMEAFVRDAQDGARMEHMFDPWLTCSNRLAQTVAANLHSSWDLVAPPRQRVMRAVDRKNLQAVIQALAANFTYSAAIGVWPPSFGVSLRAEKQPTTRYDRPGFKGLPRILRLLASPEVSMIRLEKSQTKGTASRVTASPTFLSEYRTLKAFGLGPEKFGQVLERETIYLSRKTRDYAADLEERELINYGPSPEADQFRSELLRINSALAAADIGLEPDDGPPVITSIRLLRRYFNLPADAPEGTERFDLGGRLFGGWWQSLPSARRRAIRIEGEHIADLDFAAMFLRLAYVEVGEEPPSGDLYAAVPGLAGERWRLGLKKFTLAMLCRNTPITRFPKGTREEFPARLPASEVREAILAGHPALVPIFETGAGLRLMFRESQVLVAALLALAEERVPALPMHDGLMVARSKADRVAAIMGDAAQDVTGHRLPIVLKSLY</sequence>
<evidence type="ECO:0000313" key="1">
    <source>
        <dbReference type="EMBL" id="GJE27226.1"/>
    </source>
</evidence>
<comment type="caution">
    <text evidence="1">The sequence shown here is derived from an EMBL/GenBank/DDBJ whole genome shotgun (WGS) entry which is preliminary data.</text>
</comment>
<keyword evidence="2" id="KW-1185">Reference proteome</keyword>
<proteinExistence type="predicted"/>
<evidence type="ECO:0000313" key="2">
    <source>
        <dbReference type="Proteomes" id="UP001055156"/>
    </source>
</evidence>